<dbReference type="STRING" id="1409788.NC99_26070"/>
<reference evidence="2" key="1">
    <citation type="submission" date="2015-07" db="EMBL/GenBank/DDBJ databases">
        <title>Genome sequencing of Sunxiuqinia dokdonensis strain SK.</title>
        <authorList>
            <person name="Ahn S."/>
            <person name="Kim B.-C."/>
        </authorList>
    </citation>
    <scope>NUCLEOTIDE SEQUENCE [LARGE SCALE GENOMIC DNA]</scope>
    <source>
        <strain evidence="2">SK</strain>
    </source>
</reference>
<evidence type="ECO:0000313" key="1">
    <source>
        <dbReference type="EMBL" id="KOH44622.1"/>
    </source>
</evidence>
<gene>
    <name evidence="1" type="ORF">NC99_26070</name>
</gene>
<protein>
    <submittedName>
        <fullName evidence="1">Uncharacterized protein</fullName>
    </submittedName>
</protein>
<sequence>MFLVAFQSEYYGMVEDMELQWYSLYKATIKDFPQFKTGS</sequence>
<dbReference type="EMBL" id="LGIA01000159">
    <property type="protein sequence ID" value="KOH44622.1"/>
    <property type="molecule type" value="Genomic_DNA"/>
</dbReference>
<organism evidence="1 2">
    <name type="scientific">Sunxiuqinia dokdonensis</name>
    <dbReference type="NCBI Taxonomy" id="1409788"/>
    <lineage>
        <taxon>Bacteria</taxon>
        <taxon>Pseudomonadati</taxon>
        <taxon>Bacteroidota</taxon>
        <taxon>Bacteroidia</taxon>
        <taxon>Marinilabiliales</taxon>
        <taxon>Prolixibacteraceae</taxon>
        <taxon>Sunxiuqinia</taxon>
    </lineage>
</organism>
<accession>A0A0L8V8V5</accession>
<dbReference type="Proteomes" id="UP000036958">
    <property type="component" value="Unassembled WGS sequence"/>
</dbReference>
<evidence type="ECO:0000313" key="2">
    <source>
        <dbReference type="Proteomes" id="UP000036958"/>
    </source>
</evidence>
<keyword evidence="2" id="KW-1185">Reference proteome</keyword>
<name>A0A0L8V8V5_9BACT</name>
<comment type="caution">
    <text evidence="1">The sequence shown here is derived from an EMBL/GenBank/DDBJ whole genome shotgun (WGS) entry which is preliminary data.</text>
</comment>
<dbReference type="AlphaFoldDB" id="A0A0L8V8V5"/>
<proteinExistence type="predicted"/>